<name>A0A3R7EVC8_9BURK</name>
<dbReference type="PANTHER" id="PTHR43372">
    <property type="entry name" value="FATTY-ACID AMIDE HYDROLASE"/>
    <property type="match status" value="1"/>
</dbReference>
<dbReference type="GO" id="GO:0012505">
    <property type="term" value="C:endomembrane system"/>
    <property type="evidence" value="ECO:0007669"/>
    <property type="project" value="TreeGrafter"/>
</dbReference>
<dbReference type="InterPro" id="IPR036928">
    <property type="entry name" value="AS_sf"/>
</dbReference>
<evidence type="ECO:0000313" key="2">
    <source>
        <dbReference type="EMBL" id="RKF49498.1"/>
    </source>
</evidence>
<organism evidence="2 3">
    <name type="scientific">Paraburkholderia fungorum</name>
    <dbReference type="NCBI Taxonomy" id="134537"/>
    <lineage>
        <taxon>Bacteria</taxon>
        <taxon>Pseudomonadati</taxon>
        <taxon>Pseudomonadota</taxon>
        <taxon>Betaproteobacteria</taxon>
        <taxon>Burkholderiales</taxon>
        <taxon>Burkholderiaceae</taxon>
        <taxon>Paraburkholderia</taxon>
    </lineage>
</organism>
<dbReference type="SUPFAM" id="SSF75304">
    <property type="entry name" value="Amidase signature (AS) enzymes"/>
    <property type="match status" value="1"/>
</dbReference>
<dbReference type="NCBIfam" id="NF004816">
    <property type="entry name" value="PRK06170.1"/>
    <property type="match status" value="1"/>
</dbReference>
<dbReference type="InterPro" id="IPR052739">
    <property type="entry name" value="FAAH2"/>
</dbReference>
<evidence type="ECO:0000259" key="1">
    <source>
        <dbReference type="Pfam" id="PF01425"/>
    </source>
</evidence>
<accession>A0A3R7EVC8</accession>
<protein>
    <submittedName>
        <fullName evidence="2">Amidase</fullName>
    </submittedName>
</protein>
<comment type="caution">
    <text evidence="2">The sequence shown here is derived from an EMBL/GenBank/DDBJ whole genome shotgun (WGS) entry which is preliminary data.</text>
</comment>
<feature type="domain" description="Amidase" evidence="1">
    <location>
        <begin position="38"/>
        <end position="480"/>
    </location>
</feature>
<reference evidence="2 3" key="1">
    <citation type="submission" date="2016-07" db="EMBL/GenBank/DDBJ databases">
        <title>Genome analysis of Burkholderia fungorum ES3-20.</title>
        <authorList>
            <person name="Xu D."/>
            <person name="Yao R."/>
            <person name="Zheng S."/>
        </authorList>
    </citation>
    <scope>NUCLEOTIDE SEQUENCE [LARGE SCALE GENOMIC DNA]</scope>
    <source>
        <strain evidence="2 3">ES3-20</strain>
    </source>
</reference>
<sequence>MTAHQLDDPKSAVLNALTFASAGEQAQALADGRVSAVELLEHSLARIARFDSELNAVVAHDHEAARAAAREADAALARGERRPLLGVPVTVKESFDVTGLVTSVGNPAFAANRAERDSLAVAALREAGAVIIGKTNVPISLTDLQSYNAVYGLTRNPWDLDRTPGGSSGGSSAALAAGYVALELGSDIGGSIRIPAHFTGVYGHKPSYGLISLKGAGAPPGRFSARDLSVAGPLARSASDLELALDLLLNRDPLTAKAWRVSLPPARHAQLADFRVLVIDTWPGTERSLSERLVTERVVERLRTQGAQVSRPADLPAGLLPDLARAHPLYRTLLGSSLAEPPAPGETARQRLAQLAADDDSADAAWLRAPTLAHRDWLKADERRHALRHEWERLFESFDVVVTPVAPVPAFRHNHEEPKDARTYPVAYEDGVRQVRFLDFFYWAGLPVLPGLPATSFPLGLDDDGLPVSAQAVGPWLEDRTPIAFARLLEQAYGGFLVPPGYEAGAKAGAVR</sequence>
<dbReference type="AlphaFoldDB" id="A0A3R7EVC8"/>
<dbReference type="EMBL" id="MCAS01000004">
    <property type="protein sequence ID" value="RKF49498.1"/>
    <property type="molecule type" value="Genomic_DNA"/>
</dbReference>
<proteinExistence type="predicted"/>
<dbReference type="InterPro" id="IPR023631">
    <property type="entry name" value="Amidase_dom"/>
</dbReference>
<dbReference type="OrthoDB" id="8576090at2"/>
<dbReference type="Proteomes" id="UP000283709">
    <property type="component" value="Unassembled WGS sequence"/>
</dbReference>
<evidence type="ECO:0000313" key="3">
    <source>
        <dbReference type="Proteomes" id="UP000283709"/>
    </source>
</evidence>
<dbReference type="RefSeq" id="WP_120343357.1">
    <property type="nucleotide sequence ID" value="NZ_MCAS01000004.1"/>
</dbReference>
<gene>
    <name evidence="2" type="ORF">BCY88_17940</name>
</gene>
<dbReference type="PANTHER" id="PTHR43372:SF4">
    <property type="entry name" value="FATTY-ACID AMIDE HYDROLASE 2"/>
    <property type="match status" value="1"/>
</dbReference>
<dbReference type="Gene3D" id="3.90.1300.10">
    <property type="entry name" value="Amidase signature (AS) domain"/>
    <property type="match status" value="1"/>
</dbReference>
<dbReference type="Pfam" id="PF01425">
    <property type="entry name" value="Amidase"/>
    <property type="match status" value="1"/>
</dbReference>